<dbReference type="InterPro" id="IPR000727">
    <property type="entry name" value="T_SNARE_dom"/>
</dbReference>
<gene>
    <name evidence="12" type="ORF">BJ322DRAFT_1099735</name>
</gene>
<keyword evidence="5 10" id="KW-1133">Transmembrane helix</keyword>
<evidence type="ECO:0000256" key="2">
    <source>
        <dbReference type="ARBA" id="ARBA00022448"/>
    </source>
</evidence>
<evidence type="ECO:0000313" key="12">
    <source>
        <dbReference type="EMBL" id="KAF9785976.1"/>
    </source>
</evidence>
<evidence type="ECO:0000256" key="10">
    <source>
        <dbReference type="SAM" id="Phobius"/>
    </source>
</evidence>
<organism evidence="12 13">
    <name type="scientific">Thelephora terrestris</name>
    <dbReference type="NCBI Taxonomy" id="56493"/>
    <lineage>
        <taxon>Eukaryota</taxon>
        <taxon>Fungi</taxon>
        <taxon>Dikarya</taxon>
        <taxon>Basidiomycota</taxon>
        <taxon>Agaricomycotina</taxon>
        <taxon>Agaricomycetes</taxon>
        <taxon>Thelephorales</taxon>
        <taxon>Thelephoraceae</taxon>
        <taxon>Thelephora</taxon>
    </lineage>
</organism>
<evidence type="ECO:0000256" key="6">
    <source>
        <dbReference type="ARBA" id="ARBA00023034"/>
    </source>
</evidence>
<reference evidence="12" key="2">
    <citation type="submission" date="2020-11" db="EMBL/GenBank/DDBJ databases">
        <authorList>
            <consortium name="DOE Joint Genome Institute"/>
            <person name="Kuo A."/>
            <person name="Miyauchi S."/>
            <person name="Kiss E."/>
            <person name="Drula E."/>
            <person name="Kohler A."/>
            <person name="Sanchez-Garcia M."/>
            <person name="Andreopoulos B."/>
            <person name="Barry K.W."/>
            <person name="Bonito G."/>
            <person name="Buee M."/>
            <person name="Carver A."/>
            <person name="Chen C."/>
            <person name="Cichocki N."/>
            <person name="Clum A."/>
            <person name="Culley D."/>
            <person name="Crous P.W."/>
            <person name="Fauchery L."/>
            <person name="Girlanda M."/>
            <person name="Hayes R."/>
            <person name="Keri Z."/>
            <person name="Labutti K."/>
            <person name="Lipzen A."/>
            <person name="Lombard V."/>
            <person name="Magnuson J."/>
            <person name="Maillard F."/>
            <person name="Morin E."/>
            <person name="Murat C."/>
            <person name="Nolan M."/>
            <person name="Ohm R."/>
            <person name="Pangilinan J."/>
            <person name="Pereira M."/>
            <person name="Perotto S."/>
            <person name="Peter M."/>
            <person name="Riley R."/>
            <person name="Sitrit Y."/>
            <person name="Stielow B."/>
            <person name="Szollosi G."/>
            <person name="Zifcakova L."/>
            <person name="Stursova M."/>
            <person name="Spatafora J.W."/>
            <person name="Tedersoo L."/>
            <person name="Vaario L.-M."/>
            <person name="Yamada A."/>
            <person name="Yan M."/>
            <person name="Wang P."/>
            <person name="Xu J."/>
            <person name="Bruns T."/>
            <person name="Baldrian P."/>
            <person name="Vilgalys R."/>
            <person name="Henrissat B."/>
            <person name="Grigoriev I.V."/>
            <person name="Hibbett D."/>
            <person name="Nagy L.G."/>
            <person name="Martin F.M."/>
        </authorList>
    </citation>
    <scope>NUCLEOTIDE SEQUENCE</scope>
    <source>
        <strain evidence="12">UH-Tt-Lm1</strain>
    </source>
</reference>
<comment type="caution">
    <text evidence="12">The sequence shown here is derived from an EMBL/GenBank/DDBJ whole genome shotgun (WGS) entry which is preliminary data.</text>
</comment>
<keyword evidence="6" id="KW-0333">Golgi apparatus</keyword>
<dbReference type="CDD" id="cd15853">
    <property type="entry name" value="SNARE_Bet1"/>
    <property type="match status" value="1"/>
</dbReference>
<dbReference type="Proteomes" id="UP000736335">
    <property type="component" value="Unassembled WGS sequence"/>
</dbReference>
<keyword evidence="7 10" id="KW-0472">Membrane</keyword>
<evidence type="ECO:0000256" key="9">
    <source>
        <dbReference type="SAM" id="MobiDB-lite"/>
    </source>
</evidence>
<accession>A0A9P6L7G2</accession>
<proteinExistence type="predicted"/>
<dbReference type="GO" id="GO:0015031">
    <property type="term" value="P:protein transport"/>
    <property type="evidence" value="ECO:0007669"/>
    <property type="project" value="UniProtKB-KW"/>
</dbReference>
<evidence type="ECO:0000256" key="5">
    <source>
        <dbReference type="ARBA" id="ARBA00022989"/>
    </source>
</evidence>
<comment type="subcellular location">
    <subcellularLocation>
        <location evidence="8">Endomembrane system</location>
        <topology evidence="8">Single-pass type IV membrane protein</topology>
    </subcellularLocation>
    <subcellularLocation>
        <location evidence="1">Golgi apparatus membrane</location>
    </subcellularLocation>
</comment>
<evidence type="ECO:0000256" key="7">
    <source>
        <dbReference type="ARBA" id="ARBA00023136"/>
    </source>
</evidence>
<evidence type="ECO:0000256" key="8">
    <source>
        <dbReference type="ARBA" id="ARBA00046280"/>
    </source>
</evidence>
<feature type="compositionally biased region" description="Polar residues" evidence="9">
    <location>
        <begin position="19"/>
        <end position="29"/>
    </location>
</feature>
<feature type="compositionally biased region" description="Basic and acidic residues" evidence="9">
    <location>
        <begin position="31"/>
        <end position="46"/>
    </location>
</feature>
<evidence type="ECO:0000259" key="11">
    <source>
        <dbReference type="PROSITE" id="PS50192"/>
    </source>
</evidence>
<protein>
    <recommendedName>
        <fullName evidence="11">t-SNARE coiled-coil homology domain-containing protein</fullName>
    </recommendedName>
</protein>
<keyword evidence="13" id="KW-1185">Reference proteome</keyword>
<dbReference type="Gene3D" id="1.20.5.110">
    <property type="match status" value="1"/>
</dbReference>
<evidence type="ECO:0000313" key="13">
    <source>
        <dbReference type="Proteomes" id="UP000736335"/>
    </source>
</evidence>
<feature type="transmembrane region" description="Helical" evidence="10">
    <location>
        <begin position="115"/>
        <end position="135"/>
    </location>
</feature>
<dbReference type="OrthoDB" id="261831at2759"/>
<evidence type="ECO:0000256" key="4">
    <source>
        <dbReference type="ARBA" id="ARBA00022927"/>
    </source>
</evidence>
<dbReference type="PANTHER" id="PTHR12791">
    <property type="entry name" value="GOLGI SNARE BET1-RELATED"/>
    <property type="match status" value="1"/>
</dbReference>
<keyword evidence="4" id="KW-0653">Protein transport</keyword>
<dbReference type="PROSITE" id="PS50192">
    <property type="entry name" value="T_SNARE"/>
    <property type="match status" value="1"/>
</dbReference>
<feature type="region of interest" description="Disordered" evidence="9">
    <location>
        <begin position="1"/>
        <end position="46"/>
    </location>
</feature>
<dbReference type="EMBL" id="WIUZ02000006">
    <property type="protein sequence ID" value="KAF9785976.1"/>
    <property type="molecule type" value="Genomic_DNA"/>
</dbReference>
<sequence length="137" mass="15772">MSHASQTSLRDRTNLLGETYSTPPASGRSTPFRDDSAPRGHRFADDLEGQNDERLEGLTAKVKLLKDISIGIGNEVKNSVPDLNTLADTFAESSGILNGTFRRMNNMSQRQGCRWLWYMVFLIVVFWFFIVVWWWRR</sequence>
<name>A0A9P6L7G2_9AGAM</name>
<dbReference type="AlphaFoldDB" id="A0A9P6L7G2"/>
<dbReference type="GO" id="GO:0000139">
    <property type="term" value="C:Golgi membrane"/>
    <property type="evidence" value="ECO:0007669"/>
    <property type="project" value="UniProtKB-SubCell"/>
</dbReference>
<dbReference type="InterPro" id="IPR039899">
    <property type="entry name" value="BET1_SNARE"/>
</dbReference>
<feature type="domain" description="T-SNARE coiled-coil homology" evidence="11">
    <location>
        <begin position="45"/>
        <end position="107"/>
    </location>
</feature>
<keyword evidence="3 10" id="KW-0812">Transmembrane</keyword>
<keyword evidence="2" id="KW-0813">Transport</keyword>
<reference evidence="12" key="1">
    <citation type="journal article" date="2020" name="Nat. Commun.">
        <title>Large-scale genome sequencing of mycorrhizal fungi provides insights into the early evolution of symbiotic traits.</title>
        <authorList>
            <person name="Miyauchi S."/>
            <person name="Kiss E."/>
            <person name="Kuo A."/>
            <person name="Drula E."/>
            <person name="Kohler A."/>
            <person name="Sanchez-Garcia M."/>
            <person name="Morin E."/>
            <person name="Andreopoulos B."/>
            <person name="Barry K.W."/>
            <person name="Bonito G."/>
            <person name="Buee M."/>
            <person name="Carver A."/>
            <person name="Chen C."/>
            <person name="Cichocki N."/>
            <person name="Clum A."/>
            <person name="Culley D."/>
            <person name="Crous P.W."/>
            <person name="Fauchery L."/>
            <person name="Girlanda M."/>
            <person name="Hayes R.D."/>
            <person name="Keri Z."/>
            <person name="LaButti K."/>
            <person name="Lipzen A."/>
            <person name="Lombard V."/>
            <person name="Magnuson J."/>
            <person name="Maillard F."/>
            <person name="Murat C."/>
            <person name="Nolan M."/>
            <person name="Ohm R.A."/>
            <person name="Pangilinan J."/>
            <person name="Pereira M.F."/>
            <person name="Perotto S."/>
            <person name="Peter M."/>
            <person name="Pfister S."/>
            <person name="Riley R."/>
            <person name="Sitrit Y."/>
            <person name="Stielow J.B."/>
            <person name="Szollosi G."/>
            <person name="Zifcakova L."/>
            <person name="Stursova M."/>
            <person name="Spatafora J.W."/>
            <person name="Tedersoo L."/>
            <person name="Vaario L.M."/>
            <person name="Yamada A."/>
            <person name="Yan M."/>
            <person name="Wang P."/>
            <person name="Xu J."/>
            <person name="Bruns T."/>
            <person name="Baldrian P."/>
            <person name="Vilgalys R."/>
            <person name="Dunand C."/>
            <person name="Henrissat B."/>
            <person name="Grigoriev I.V."/>
            <person name="Hibbett D."/>
            <person name="Nagy L.G."/>
            <person name="Martin F.M."/>
        </authorList>
    </citation>
    <scope>NUCLEOTIDE SEQUENCE</scope>
    <source>
        <strain evidence="12">UH-Tt-Lm1</strain>
    </source>
</reference>
<dbReference type="SUPFAM" id="SSF58038">
    <property type="entry name" value="SNARE fusion complex"/>
    <property type="match status" value="1"/>
</dbReference>
<evidence type="ECO:0000256" key="3">
    <source>
        <dbReference type="ARBA" id="ARBA00022692"/>
    </source>
</evidence>
<evidence type="ECO:0000256" key="1">
    <source>
        <dbReference type="ARBA" id="ARBA00004394"/>
    </source>
</evidence>